<sequence length="160" mass="17927">MVEEKVMVVGMDETHHSQYAFQWIIQHFFSNPDSSRAMKLVLIHAKPSPKSAFSLFGTGASDVMPHVDPELKKVAERVIEKAKEICKTNKIENVQFEVMEGKASRVLCDAVERYKADILVVGSHGHGIMKRALLGSVTDYCSHHAQCCVMIVKDPHSHHC</sequence>
<dbReference type="InterPro" id="IPR006015">
    <property type="entry name" value="Universal_stress_UspA"/>
</dbReference>
<evidence type="ECO:0000313" key="2">
    <source>
        <dbReference type="EMBL" id="KMZ66455.1"/>
    </source>
</evidence>
<dbReference type="Pfam" id="PF00582">
    <property type="entry name" value="Usp"/>
    <property type="match status" value="1"/>
</dbReference>
<dbReference type="STRING" id="29655.A0A0K9PE01"/>
<dbReference type="PANTHER" id="PTHR46553:SF3">
    <property type="entry name" value="ADENINE NUCLEOTIDE ALPHA HYDROLASES-LIKE SUPERFAMILY PROTEIN"/>
    <property type="match status" value="1"/>
</dbReference>
<organism evidence="2 3">
    <name type="scientific">Zostera marina</name>
    <name type="common">Eelgrass</name>
    <dbReference type="NCBI Taxonomy" id="29655"/>
    <lineage>
        <taxon>Eukaryota</taxon>
        <taxon>Viridiplantae</taxon>
        <taxon>Streptophyta</taxon>
        <taxon>Embryophyta</taxon>
        <taxon>Tracheophyta</taxon>
        <taxon>Spermatophyta</taxon>
        <taxon>Magnoliopsida</taxon>
        <taxon>Liliopsida</taxon>
        <taxon>Zosteraceae</taxon>
        <taxon>Zostera</taxon>
    </lineage>
</organism>
<dbReference type="Gene3D" id="3.40.50.620">
    <property type="entry name" value="HUPs"/>
    <property type="match status" value="1"/>
</dbReference>
<dbReference type="CDD" id="cd23659">
    <property type="entry name" value="USP_At3g01520-like"/>
    <property type="match status" value="1"/>
</dbReference>
<dbReference type="EMBL" id="LFYR01000980">
    <property type="protein sequence ID" value="KMZ66455.1"/>
    <property type="molecule type" value="Genomic_DNA"/>
</dbReference>
<protein>
    <submittedName>
        <fullName evidence="2">Universal stress protein</fullName>
    </submittedName>
</protein>
<dbReference type="AlphaFoldDB" id="A0A0K9PE01"/>
<dbReference type="PANTHER" id="PTHR46553">
    <property type="entry name" value="ADENINE NUCLEOTIDE ALPHA HYDROLASES-LIKE SUPERFAMILY PROTEIN"/>
    <property type="match status" value="1"/>
</dbReference>
<reference evidence="3" key="1">
    <citation type="journal article" date="2016" name="Nature">
        <title>The genome of the seagrass Zostera marina reveals angiosperm adaptation to the sea.</title>
        <authorList>
            <person name="Olsen J.L."/>
            <person name="Rouze P."/>
            <person name="Verhelst B."/>
            <person name="Lin Y.-C."/>
            <person name="Bayer T."/>
            <person name="Collen J."/>
            <person name="Dattolo E."/>
            <person name="De Paoli E."/>
            <person name="Dittami S."/>
            <person name="Maumus F."/>
            <person name="Michel G."/>
            <person name="Kersting A."/>
            <person name="Lauritano C."/>
            <person name="Lohaus R."/>
            <person name="Toepel M."/>
            <person name="Tonon T."/>
            <person name="Vanneste K."/>
            <person name="Amirebrahimi M."/>
            <person name="Brakel J."/>
            <person name="Bostroem C."/>
            <person name="Chovatia M."/>
            <person name="Grimwood J."/>
            <person name="Jenkins J.W."/>
            <person name="Jueterbock A."/>
            <person name="Mraz A."/>
            <person name="Stam W.T."/>
            <person name="Tice H."/>
            <person name="Bornberg-Bauer E."/>
            <person name="Green P.J."/>
            <person name="Pearson G.A."/>
            <person name="Procaccini G."/>
            <person name="Duarte C.M."/>
            <person name="Schmutz J."/>
            <person name="Reusch T.B.H."/>
            <person name="Van de Peer Y."/>
        </authorList>
    </citation>
    <scope>NUCLEOTIDE SEQUENCE [LARGE SCALE GENOMIC DNA]</scope>
    <source>
        <strain evidence="3">cv. Finnish</strain>
    </source>
</reference>
<name>A0A0K9PE01_ZOSMR</name>
<evidence type="ECO:0000259" key="1">
    <source>
        <dbReference type="Pfam" id="PF00582"/>
    </source>
</evidence>
<keyword evidence="3" id="KW-1185">Reference proteome</keyword>
<dbReference type="Proteomes" id="UP000036987">
    <property type="component" value="Unassembled WGS sequence"/>
</dbReference>
<dbReference type="OrthoDB" id="843225at2759"/>
<dbReference type="PRINTS" id="PR01438">
    <property type="entry name" value="UNVRSLSTRESS"/>
</dbReference>
<feature type="domain" description="UspA" evidence="1">
    <location>
        <begin position="6"/>
        <end position="153"/>
    </location>
</feature>
<dbReference type="SUPFAM" id="SSF52402">
    <property type="entry name" value="Adenine nucleotide alpha hydrolases-like"/>
    <property type="match status" value="1"/>
</dbReference>
<proteinExistence type="predicted"/>
<gene>
    <name evidence="2" type="ORF">ZOSMA_29G01060</name>
</gene>
<dbReference type="OMA" id="HEHSNYA"/>
<comment type="caution">
    <text evidence="2">The sequence shown here is derived from an EMBL/GenBank/DDBJ whole genome shotgun (WGS) entry which is preliminary data.</text>
</comment>
<dbReference type="InterPro" id="IPR014729">
    <property type="entry name" value="Rossmann-like_a/b/a_fold"/>
</dbReference>
<evidence type="ECO:0000313" key="3">
    <source>
        <dbReference type="Proteomes" id="UP000036987"/>
    </source>
</evidence>
<dbReference type="InterPro" id="IPR006016">
    <property type="entry name" value="UspA"/>
</dbReference>
<accession>A0A0K9PE01</accession>